<comment type="caution">
    <text evidence="1">The sequence shown here is derived from an EMBL/GenBank/DDBJ whole genome shotgun (WGS) entry which is preliminary data.</text>
</comment>
<name>A0AAU9Q3V8_9VIBR</name>
<organism evidence="1 2">
    <name type="scientific">Vibrio owensii</name>
    <dbReference type="NCBI Taxonomy" id="696485"/>
    <lineage>
        <taxon>Bacteria</taxon>
        <taxon>Pseudomonadati</taxon>
        <taxon>Pseudomonadota</taxon>
        <taxon>Gammaproteobacteria</taxon>
        <taxon>Vibrionales</taxon>
        <taxon>Vibrionaceae</taxon>
        <taxon>Vibrio</taxon>
    </lineage>
</organism>
<gene>
    <name evidence="1" type="ORF">THF1D04_190009</name>
</gene>
<accession>A0AAU9Q3V8</accession>
<protein>
    <submittedName>
        <fullName evidence="1">Uncharacterized protein</fullName>
    </submittedName>
</protein>
<evidence type="ECO:0000313" key="1">
    <source>
        <dbReference type="EMBL" id="CAH1525073.1"/>
    </source>
</evidence>
<dbReference type="Proteomes" id="UP001295420">
    <property type="component" value="Unassembled WGS sequence"/>
</dbReference>
<evidence type="ECO:0000313" key="2">
    <source>
        <dbReference type="Proteomes" id="UP001295420"/>
    </source>
</evidence>
<dbReference type="AlphaFoldDB" id="A0AAU9Q3V8"/>
<sequence length="49" mass="5764">MKCSKDESVYRLQGTEKSTKLTVLIDLEGDIYERFTKCNVLEQQICLHR</sequence>
<proteinExistence type="predicted"/>
<dbReference type="EMBL" id="CAKMTQ010000011">
    <property type="protein sequence ID" value="CAH1525073.1"/>
    <property type="molecule type" value="Genomic_DNA"/>
</dbReference>
<reference evidence="1" key="1">
    <citation type="submission" date="2022-01" db="EMBL/GenBank/DDBJ databases">
        <authorList>
            <person name="Lagorce A."/>
        </authorList>
    </citation>
    <scope>NUCLEOTIDE SEQUENCE</scope>
    <source>
        <strain evidence="1">Th15_F1_D04</strain>
    </source>
</reference>